<evidence type="ECO:0000313" key="5">
    <source>
        <dbReference type="EMBL" id="UYQ92530.1"/>
    </source>
</evidence>
<dbReference type="InterPro" id="IPR050595">
    <property type="entry name" value="Bact_response_regulator"/>
</dbReference>
<reference evidence="5" key="1">
    <citation type="submission" date="2022-10" db="EMBL/GenBank/DDBJ databases">
        <title>Chitinophaga sp. nov., isolated from soil.</title>
        <authorList>
            <person name="Jeon C.O."/>
        </authorList>
    </citation>
    <scope>NUCLEOTIDE SEQUENCE</scope>
    <source>
        <strain evidence="5">R8</strain>
    </source>
</reference>
<dbReference type="GO" id="GO:0003677">
    <property type="term" value="F:DNA binding"/>
    <property type="evidence" value="ECO:0007669"/>
    <property type="project" value="UniProtKB-KW"/>
</dbReference>
<dbReference type="SMART" id="SM00448">
    <property type="entry name" value="REC"/>
    <property type="match status" value="1"/>
</dbReference>
<dbReference type="InterPro" id="IPR001789">
    <property type="entry name" value="Sig_transdc_resp-reg_receiver"/>
</dbReference>
<dbReference type="SUPFAM" id="SSF52172">
    <property type="entry name" value="CheY-like"/>
    <property type="match status" value="1"/>
</dbReference>
<dbReference type="Pfam" id="PF00072">
    <property type="entry name" value="Response_reg"/>
    <property type="match status" value="1"/>
</dbReference>
<keyword evidence="5" id="KW-0238">DNA-binding</keyword>
<dbReference type="InterPro" id="IPR007492">
    <property type="entry name" value="LytTR_DNA-bd_dom"/>
</dbReference>
<dbReference type="SMART" id="SM00850">
    <property type="entry name" value="LytTR"/>
    <property type="match status" value="1"/>
</dbReference>
<organism evidence="5 6">
    <name type="scientific">Chitinophaga horti</name>
    <dbReference type="NCBI Taxonomy" id="2920382"/>
    <lineage>
        <taxon>Bacteria</taxon>
        <taxon>Pseudomonadati</taxon>
        <taxon>Bacteroidota</taxon>
        <taxon>Chitinophagia</taxon>
        <taxon>Chitinophagales</taxon>
        <taxon>Chitinophagaceae</taxon>
        <taxon>Chitinophaga</taxon>
    </lineage>
</organism>
<keyword evidence="2" id="KW-0902">Two-component regulatory system</keyword>
<name>A0ABY6IZ21_9BACT</name>
<evidence type="ECO:0000256" key="2">
    <source>
        <dbReference type="ARBA" id="ARBA00023012"/>
    </source>
</evidence>
<dbReference type="Gene3D" id="2.40.50.1020">
    <property type="entry name" value="LytTr DNA-binding domain"/>
    <property type="match status" value="1"/>
</dbReference>
<protein>
    <submittedName>
        <fullName evidence="5">LytTR family DNA-binding domain-containing protein</fullName>
    </submittedName>
</protein>
<feature type="modified residue" description="4-aspartylphosphate" evidence="3">
    <location>
        <position position="55"/>
    </location>
</feature>
<dbReference type="InterPro" id="IPR011006">
    <property type="entry name" value="CheY-like_superfamily"/>
</dbReference>
<dbReference type="Gene3D" id="3.40.50.2300">
    <property type="match status" value="1"/>
</dbReference>
<dbReference type="EMBL" id="CP107006">
    <property type="protein sequence ID" value="UYQ92530.1"/>
    <property type="molecule type" value="Genomic_DNA"/>
</dbReference>
<dbReference type="PROSITE" id="PS50110">
    <property type="entry name" value="RESPONSE_REGULATORY"/>
    <property type="match status" value="1"/>
</dbReference>
<dbReference type="PANTHER" id="PTHR44591:SF14">
    <property type="entry name" value="PROTEIN PILG"/>
    <property type="match status" value="1"/>
</dbReference>
<gene>
    <name evidence="5" type="ORF">MKQ68_20815</name>
</gene>
<proteinExistence type="predicted"/>
<evidence type="ECO:0000256" key="1">
    <source>
        <dbReference type="ARBA" id="ARBA00022553"/>
    </source>
</evidence>
<keyword evidence="6" id="KW-1185">Reference proteome</keyword>
<dbReference type="Pfam" id="PF04397">
    <property type="entry name" value="LytTR"/>
    <property type="match status" value="1"/>
</dbReference>
<dbReference type="PANTHER" id="PTHR44591">
    <property type="entry name" value="STRESS RESPONSE REGULATOR PROTEIN 1"/>
    <property type="match status" value="1"/>
</dbReference>
<dbReference type="RefSeq" id="WP_264280782.1">
    <property type="nucleotide sequence ID" value="NZ_CP107006.1"/>
</dbReference>
<evidence type="ECO:0000313" key="6">
    <source>
        <dbReference type="Proteomes" id="UP001162741"/>
    </source>
</evidence>
<accession>A0ABY6IZ21</accession>
<feature type="domain" description="Response regulatory" evidence="4">
    <location>
        <begin position="3"/>
        <end position="116"/>
    </location>
</feature>
<dbReference type="Proteomes" id="UP001162741">
    <property type="component" value="Chromosome"/>
</dbReference>
<keyword evidence="1 3" id="KW-0597">Phosphoprotein</keyword>
<evidence type="ECO:0000256" key="3">
    <source>
        <dbReference type="PROSITE-ProRule" id="PRU00169"/>
    </source>
</evidence>
<evidence type="ECO:0000259" key="4">
    <source>
        <dbReference type="PROSITE" id="PS50110"/>
    </source>
</evidence>
<sequence>MVRAVIIDDERNSRDIITLMLEKYCPGVEPVATAANCREGIALIRELRPQLVFLDLEMPDGTGFDVLTGAYDETFEAVFVTAFEKRFLHTIRFAEVELILKPIDKESLVATVDKVLQRINTNASKQRYEVLLNNFSKEENDEKNLIIPAPDGAAPVIPISMIDYLEGAGDKVVFHLQDSSILPSTHGFRFYAELFNAMKFYQVNNQQIVQLSHITKVDADRNLVLLKSGASVEVTERRKKELLALWR</sequence>